<gene>
    <name evidence="1" type="ORF">UFOVP319_59</name>
</gene>
<organism evidence="1">
    <name type="scientific">uncultured Caudovirales phage</name>
    <dbReference type="NCBI Taxonomy" id="2100421"/>
    <lineage>
        <taxon>Viruses</taxon>
        <taxon>Duplodnaviria</taxon>
        <taxon>Heunggongvirae</taxon>
        <taxon>Uroviricota</taxon>
        <taxon>Caudoviricetes</taxon>
        <taxon>Peduoviridae</taxon>
        <taxon>Maltschvirus</taxon>
        <taxon>Maltschvirus maltsch</taxon>
    </lineage>
</organism>
<accession>A0A6J5LTG2</accession>
<proteinExistence type="predicted"/>
<evidence type="ECO:0000313" key="1">
    <source>
        <dbReference type="EMBL" id="CAB4137695.1"/>
    </source>
</evidence>
<dbReference type="EMBL" id="LR796336">
    <property type="protein sequence ID" value="CAB4137695.1"/>
    <property type="molecule type" value="Genomic_DNA"/>
</dbReference>
<sequence>MIGNPFVWTTPDHSPAPVQISPITGRPMTLRHEWQLRAAVAERQQLSPARKGWRTRRGGL</sequence>
<protein>
    <submittedName>
        <fullName evidence="1">Uncharacterized protein</fullName>
    </submittedName>
</protein>
<name>A0A6J5LTG2_9CAUD</name>
<reference evidence="1" key="1">
    <citation type="submission" date="2020-04" db="EMBL/GenBank/DDBJ databases">
        <authorList>
            <person name="Chiriac C."/>
            <person name="Salcher M."/>
            <person name="Ghai R."/>
            <person name="Kavagutti S V."/>
        </authorList>
    </citation>
    <scope>NUCLEOTIDE SEQUENCE</scope>
</reference>